<evidence type="ECO:0000313" key="2">
    <source>
        <dbReference type="EnsemblMetazoa" id="MESCA006769-PA"/>
    </source>
</evidence>
<dbReference type="OMA" id="CRSCCNG"/>
<dbReference type="Proteomes" id="UP000015102">
    <property type="component" value="Unassembled WGS sequence"/>
</dbReference>
<dbReference type="AlphaFoldDB" id="T1GSV7"/>
<dbReference type="SUPFAM" id="SSF57302">
    <property type="entry name" value="Snake toxin-like"/>
    <property type="match status" value="1"/>
</dbReference>
<keyword evidence="3" id="KW-1185">Reference proteome</keyword>
<evidence type="ECO:0000313" key="3">
    <source>
        <dbReference type="Proteomes" id="UP000015102"/>
    </source>
</evidence>
<evidence type="ECO:0000256" key="1">
    <source>
        <dbReference type="SAM" id="SignalP"/>
    </source>
</evidence>
<evidence type="ECO:0008006" key="4">
    <source>
        <dbReference type="Google" id="ProtNLM"/>
    </source>
</evidence>
<reference evidence="2" key="2">
    <citation type="submission" date="2015-06" db="UniProtKB">
        <authorList>
            <consortium name="EnsemblMetazoa"/>
        </authorList>
    </citation>
    <scope>IDENTIFICATION</scope>
</reference>
<organism evidence="2 3">
    <name type="scientific">Megaselia scalaris</name>
    <name type="common">Humpbacked fly</name>
    <name type="synonym">Phora scalaris</name>
    <dbReference type="NCBI Taxonomy" id="36166"/>
    <lineage>
        <taxon>Eukaryota</taxon>
        <taxon>Metazoa</taxon>
        <taxon>Ecdysozoa</taxon>
        <taxon>Arthropoda</taxon>
        <taxon>Hexapoda</taxon>
        <taxon>Insecta</taxon>
        <taxon>Pterygota</taxon>
        <taxon>Neoptera</taxon>
        <taxon>Endopterygota</taxon>
        <taxon>Diptera</taxon>
        <taxon>Brachycera</taxon>
        <taxon>Muscomorpha</taxon>
        <taxon>Platypezoidea</taxon>
        <taxon>Phoridae</taxon>
        <taxon>Megaseliini</taxon>
        <taxon>Megaselia</taxon>
    </lineage>
</organism>
<dbReference type="CDD" id="cd00117">
    <property type="entry name" value="TFP"/>
    <property type="match status" value="1"/>
</dbReference>
<dbReference type="HOGENOM" id="CLU_119683_0_0_1"/>
<dbReference type="STRING" id="36166.T1GSV7"/>
<name>T1GSV7_MEGSC</name>
<feature type="chain" id="PRO_5004577600" description="Snake toxin/toxin-like domain-containing protein" evidence="1">
    <location>
        <begin position="19"/>
        <end position="168"/>
    </location>
</feature>
<accession>T1GSV7</accession>
<dbReference type="EMBL" id="CAQQ02390968">
    <property type="status" value="NOT_ANNOTATED_CDS"/>
    <property type="molecule type" value="Genomic_DNA"/>
</dbReference>
<protein>
    <recommendedName>
        <fullName evidence="4">Snake toxin/toxin-like domain-containing protein</fullName>
    </recommendedName>
</protein>
<reference evidence="3" key="1">
    <citation type="submission" date="2013-02" db="EMBL/GenBank/DDBJ databases">
        <authorList>
            <person name="Hughes D."/>
        </authorList>
    </citation>
    <scope>NUCLEOTIDE SEQUENCE</scope>
    <source>
        <strain>Durham</strain>
        <strain evidence="3">NC isolate 2 -- Noor lab</strain>
    </source>
</reference>
<feature type="signal peptide" evidence="1">
    <location>
        <begin position="1"/>
        <end position="18"/>
    </location>
</feature>
<keyword evidence="1" id="KW-0732">Signal</keyword>
<proteinExistence type="predicted"/>
<dbReference type="InterPro" id="IPR045860">
    <property type="entry name" value="Snake_toxin-like_sf"/>
</dbReference>
<sequence>MIICIAFFLHFAFAATSSLTNSIHRTQAANEKVNNLACYSCDTMTDGKVCAEMDANNKTLKESVATVKCEPDELVCMVRRFDYTTSTENSTSDHKLWNLIRSCSKKCEPGCIIIGERTKIYSCFSCCDKPLCNTGKGEGPKTVLPNFMLIFLSVFDYVSGIFLCSGAS</sequence>
<dbReference type="EnsemblMetazoa" id="MESCA006769-RA">
    <property type="protein sequence ID" value="MESCA006769-PA"/>
    <property type="gene ID" value="MESCA006769"/>
</dbReference>